<organism evidence="1 2">
    <name type="scientific">Paenibacillus mucilaginosus 3016</name>
    <dbReference type="NCBI Taxonomy" id="1116391"/>
    <lineage>
        <taxon>Bacteria</taxon>
        <taxon>Bacillati</taxon>
        <taxon>Bacillota</taxon>
        <taxon>Bacilli</taxon>
        <taxon>Bacillales</taxon>
        <taxon>Paenibacillaceae</taxon>
        <taxon>Paenibacillus</taxon>
    </lineage>
</organism>
<dbReference type="RefSeq" id="WP_014371969.1">
    <property type="nucleotide sequence ID" value="NC_016935.1"/>
</dbReference>
<proteinExistence type="predicted"/>
<sequence>MRRTRSKWFKYTIAAILILWPLLQIGEMRGGRAPQERAEKLLYQVSPFQMERLNSYLLESAKIRDTAELDALRQAVYSAQFTHEHLAQVYREGEVAPLPSLQALMQYLLRLQVGGSREPLQ</sequence>
<dbReference type="KEGG" id="pmq:PM3016_6085"/>
<protein>
    <submittedName>
        <fullName evidence="1">S-adenosylmethionine decarboxylase proenzyme</fullName>
    </submittedName>
</protein>
<name>H6NR39_9BACL</name>
<evidence type="ECO:0000313" key="1">
    <source>
        <dbReference type="EMBL" id="AFC32732.1"/>
    </source>
</evidence>
<dbReference type="EMBL" id="CP003235">
    <property type="protein sequence ID" value="AFC32732.1"/>
    <property type="molecule type" value="Genomic_DNA"/>
</dbReference>
<gene>
    <name evidence="1" type="ORF">PM3016_6085</name>
</gene>
<accession>H6NR39</accession>
<dbReference type="AlphaFoldDB" id="H6NR39"/>
<evidence type="ECO:0000313" key="2">
    <source>
        <dbReference type="Proteomes" id="UP000007523"/>
    </source>
</evidence>
<keyword evidence="2" id="KW-1185">Reference proteome</keyword>
<dbReference type="Proteomes" id="UP000007523">
    <property type="component" value="Chromosome"/>
</dbReference>
<reference evidence="1 2" key="1">
    <citation type="journal article" date="2012" name="J. Bacteriol.">
        <title>Complete Genome Sequence of Paenibacillus mucilaginosus 3016, a Bacterium Functional as Microbial Fertilizer.</title>
        <authorList>
            <person name="Ma M."/>
            <person name="Wang Z."/>
            <person name="Li L."/>
            <person name="Jiang X."/>
            <person name="Guan D."/>
            <person name="Cao F."/>
            <person name="Chen H."/>
            <person name="Wang X."/>
            <person name="Shen D."/>
            <person name="Du B."/>
            <person name="Li J."/>
        </authorList>
    </citation>
    <scope>NUCLEOTIDE SEQUENCE [LARGE SCALE GENOMIC DNA]</scope>
    <source>
        <strain evidence="1 2">3016</strain>
    </source>
</reference>
<dbReference type="STRING" id="1116391.PM3016_6085"/>
<dbReference type="HOGENOM" id="CLU_2035693_0_0_9"/>